<organism evidence="2 3">
    <name type="scientific">Amycolatopsis acidicola</name>
    <dbReference type="NCBI Taxonomy" id="2596893"/>
    <lineage>
        <taxon>Bacteria</taxon>
        <taxon>Bacillati</taxon>
        <taxon>Actinomycetota</taxon>
        <taxon>Actinomycetes</taxon>
        <taxon>Pseudonocardiales</taxon>
        <taxon>Pseudonocardiaceae</taxon>
        <taxon>Amycolatopsis</taxon>
    </lineage>
</organism>
<dbReference type="Proteomes" id="UP000319769">
    <property type="component" value="Unassembled WGS sequence"/>
</dbReference>
<proteinExistence type="predicted"/>
<evidence type="ECO:0000313" key="3">
    <source>
        <dbReference type="Proteomes" id="UP000319769"/>
    </source>
</evidence>
<reference evidence="2 3" key="1">
    <citation type="submission" date="2019-09" db="EMBL/GenBank/DDBJ databases">
        <authorList>
            <person name="Teo W.F.A."/>
            <person name="Duangmal K."/>
        </authorList>
    </citation>
    <scope>NUCLEOTIDE SEQUENCE [LARGE SCALE GENOMIC DNA]</scope>
    <source>
        <strain evidence="2 3">K81G1</strain>
    </source>
</reference>
<evidence type="ECO:0000313" key="1">
    <source>
        <dbReference type="EMBL" id="KAA9149433.1"/>
    </source>
</evidence>
<accession>A0A5N0VDF9</accession>
<protein>
    <submittedName>
        <fullName evidence="2">UxaA family hydrolase</fullName>
    </submittedName>
</protein>
<dbReference type="OrthoDB" id="9804574at2"/>
<keyword evidence="2" id="KW-0378">Hydrolase</keyword>
<keyword evidence="3" id="KW-1185">Reference proteome</keyword>
<dbReference type="AlphaFoldDB" id="A0A5N0VDF9"/>
<dbReference type="EMBL" id="VMNW02000142">
    <property type="protein sequence ID" value="KAA9149433.1"/>
    <property type="molecule type" value="Genomic_DNA"/>
</dbReference>
<feature type="non-terminal residue" evidence="2">
    <location>
        <position position="1"/>
    </location>
</feature>
<comment type="caution">
    <text evidence="2">The sequence shown here is derived from an EMBL/GenBank/DDBJ whole genome shotgun (WGS) entry which is preliminary data.</text>
</comment>
<dbReference type="GO" id="GO:0016787">
    <property type="term" value="F:hydrolase activity"/>
    <property type="evidence" value="ECO:0007669"/>
    <property type="project" value="UniProtKB-KW"/>
</dbReference>
<evidence type="ECO:0000313" key="2">
    <source>
        <dbReference type="EMBL" id="KAA9163200.1"/>
    </source>
</evidence>
<dbReference type="EMBL" id="VMNW02000010">
    <property type="protein sequence ID" value="KAA9163200.1"/>
    <property type="molecule type" value="Genomic_DNA"/>
</dbReference>
<gene>
    <name evidence="2" type="ORF">FPZ12_009330</name>
    <name evidence="1" type="ORF">FPZ12_043295</name>
</gene>
<name>A0A5N0VDF9_9PSEU</name>
<sequence length="39" mass="4362">TTAGDHLMTTIDRTINGRLTSAEVMGHHEYVLTRLYESA</sequence>